<dbReference type="KEGG" id="olu:OSTLU_27857"/>
<dbReference type="RefSeq" id="XP_001421624.1">
    <property type="nucleotide sequence ID" value="XM_001421587.1"/>
</dbReference>
<keyword evidence="3" id="KW-1185">Reference proteome</keyword>
<organism evidence="2 3">
    <name type="scientific">Ostreococcus lucimarinus (strain CCE9901)</name>
    <dbReference type="NCBI Taxonomy" id="436017"/>
    <lineage>
        <taxon>Eukaryota</taxon>
        <taxon>Viridiplantae</taxon>
        <taxon>Chlorophyta</taxon>
        <taxon>Mamiellophyceae</taxon>
        <taxon>Mamiellales</taxon>
        <taxon>Bathycoccaceae</taxon>
        <taxon>Ostreococcus</taxon>
    </lineage>
</organism>
<dbReference type="EMBL" id="CP000595">
    <property type="protein sequence ID" value="ABO99917.1"/>
    <property type="molecule type" value="Genomic_DNA"/>
</dbReference>
<protein>
    <submittedName>
        <fullName evidence="2">Uncharacterized protein</fullName>
    </submittedName>
</protein>
<feature type="compositionally biased region" description="Basic residues" evidence="1">
    <location>
        <begin position="1"/>
        <end position="11"/>
    </location>
</feature>
<evidence type="ECO:0000313" key="2">
    <source>
        <dbReference type="EMBL" id="ABO99917.1"/>
    </source>
</evidence>
<sequence length="249" mass="28491">MNARAPQKKLKASPLATASMNASLQKSVKKKPSAASPEKSKRSKNSADLCAHITDLTADERLLVETGKGRRGEPMPTPLGWAYWTATSHETLRTIGNKIGLEPLTLYSMNRWHHKLKNYDIDQEFTANSKLSLPVPPFEDWETEYIAADRTKIFTRLLDRIDEVWPEVLRNAEPLRSLKREQLKTYPDSGTLYRQLRETLDNAEAAAKKFNDGDETLRDVQQCRKQLVTRWHRDGFLLPDEIAFKADDQ</sequence>
<dbReference type="GeneID" id="5005733"/>
<accession>A4S8H9</accession>
<name>A4S8H9_OSTLU</name>
<evidence type="ECO:0000256" key="1">
    <source>
        <dbReference type="SAM" id="MobiDB-lite"/>
    </source>
</evidence>
<reference evidence="2 3" key="1">
    <citation type="journal article" date="2007" name="Proc. Natl. Acad. Sci. U.S.A.">
        <title>The tiny eukaryote Ostreococcus provides genomic insights into the paradox of plankton speciation.</title>
        <authorList>
            <person name="Palenik B."/>
            <person name="Grimwood J."/>
            <person name="Aerts A."/>
            <person name="Rouze P."/>
            <person name="Salamov A."/>
            <person name="Putnam N."/>
            <person name="Dupont C."/>
            <person name="Jorgensen R."/>
            <person name="Derelle E."/>
            <person name="Rombauts S."/>
            <person name="Zhou K."/>
            <person name="Otillar R."/>
            <person name="Merchant S.S."/>
            <person name="Podell S."/>
            <person name="Gaasterland T."/>
            <person name="Napoli C."/>
            <person name="Gendler K."/>
            <person name="Manuell A."/>
            <person name="Tai V."/>
            <person name="Vallon O."/>
            <person name="Piganeau G."/>
            <person name="Jancek S."/>
            <person name="Heijde M."/>
            <person name="Jabbari K."/>
            <person name="Bowler C."/>
            <person name="Lohr M."/>
            <person name="Robbens S."/>
            <person name="Werner G."/>
            <person name="Dubchak I."/>
            <person name="Pazour G.J."/>
            <person name="Ren Q."/>
            <person name="Paulsen I."/>
            <person name="Delwiche C."/>
            <person name="Schmutz J."/>
            <person name="Rokhsar D."/>
            <person name="Van de Peer Y."/>
            <person name="Moreau H."/>
            <person name="Grigoriev I.V."/>
        </authorList>
    </citation>
    <scope>NUCLEOTIDE SEQUENCE [LARGE SCALE GENOMIC DNA]</scope>
    <source>
        <strain evidence="2 3">CCE9901</strain>
    </source>
</reference>
<proteinExistence type="predicted"/>
<dbReference type="AlphaFoldDB" id="A4S8H9"/>
<dbReference type="Proteomes" id="UP000001568">
    <property type="component" value="Chromosome 15"/>
</dbReference>
<gene>
    <name evidence="2" type="ORF">OSTLU_27857</name>
</gene>
<dbReference type="Gramene" id="ABO99917">
    <property type="protein sequence ID" value="ABO99917"/>
    <property type="gene ID" value="OSTLU_27857"/>
</dbReference>
<dbReference type="HOGENOM" id="CLU_1117252_0_0_1"/>
<feature type="compositionally biased region" description="Polar residues" evidence="1">
    <location>
        <begin position="16"/>
        <end position="25"/>
    </location>
</feature>
<feature type="region of interest" description="Disordered" evidence="1">
    <location>
        <begin position="1"/>
        <end position="48"/>
    </location>
</feature>
<dbReference type="OrthoDB" id="10544427at2759"/>
<evidence type="ECO:0000313" key="3">
    <source>
        <dbReference type="Proteomes" id="UP000001568"/>
    </source>
</evidence>